<protein>
    <submittedName>
        <fullName evidence="2">Lactoylglutathione lyase</fullName>
    </submittedName>
</protein>
<dbReference type="InterPro" id="IPR029068">
    <property type="entry name" value="Glyas_Bleomycin-R_OHBP_Dase"/>
</dbReference>
<evidence type="ECO:0000313" key="2">
    <source>
        <dbReference type="EMBL" id="PZN81137.1"/>
    </source>
</evidence>
<dbReference type="InterPro" id="IPR004360">
    <property type="entry name" value="Glyas_Fos-R_dOase_dom"/>
</dbReference>
<dbReference type="AlphaFoldDB" id="A0A2W4TEH6"/>
<dbReference type="InterPro" id="IPR052164">
    <property type="entry name" value="Anthracycline_SecMetBiosynth"/>
</dbReference>
<comment type="caution">
    <text evidence="2">The sequence shown here is derived from an EMBL/GenBank/DDBJ whole genome shotgun (WGS) entry which is preliminary data.</text>
</comment>
<dbReference type="SUPFAM" id="SSF54593">
    <property type="entry name" value="Glyoxalase/Bleomycin resistance protein/Dihydroxybiphenyl dioxygenase"/>
    <property type="match status" value="1"/>
</dbReference>
<dbReference type="Pfam" id="PF00903">
    <property type="entry name" value="Glyoxalase"/>
    <property type="match status" value="1"/>
</dbReference>
<keyword evidence="2" id="KW-0456">Lyase</keyword>
<evidence type="ECO:0000313" key="3">
    <source>
        <dbReference type="Proteomes" id="UP000249396"/>
    </source>
</evidence>
<evidence type="ECO:0000259" key="1">
    <source>
        <dbReference type="PROSITE" id="PS51819"/>
    </source>
</evidence>
<dbReference type="PANTHER" id="PTHR33993">
    <property type="entry name" value="GLYOXALASE-RELATED"/>
    <property type="match status" value="1"/>
</dbReference>
<reference evidence="2 3" key="1">
    <citation type="journal article" date="2018" name="Aquat. Microb. Ecol.">
        <title>Gammaproteobacterial methanotrophs dominate.</title>
        <authorList>
            <person name="Rissanen A.J."/>
            <person name="Saarenheimo J."/>
            <person name="Tiirola M."/>
            <person name="Peura S."/>
            <person name="Aalto S.L."/>
            <person name="Karvinen A."/>
            <person name="Nykanen H."/>
        </authorList>
    </citation>
    <scope>NUCLEOTIDE SEQUENCE [LARGE SCALE GENOMIC DNA]</scope>
    <source>
        <strain evidence="2">AMbin10</strain>
    </source>
</reference>
<dbReference type="PANTHER" id="PTHR33993:SF2">
    <property type="entry name" value="VOC DOMAIN-CONTAINING PROTEIN"/>
    <property type="match status" value="1"/>
</dbReference>
<dbReference type="GO" id="GO:0016829">
    <property type="term" value="F:lyase activity"/>
    <property type="evidence" value="ECO:0007669"/>
    <property type="project" value="UniProtKB-KW"/>
</dbReference>
<organism evidence="2 3">
    <name type="scientific">Candidatus Methylumidiphilus alinenensis</name>
    <dbReference type="NCBI Taxonomy" id="2202197"/>
    <lineage>
        <taxon>Bacteria</taxon>
        <taxon>Pseudomonadati</taxon>
        <taxon>Pseudomonadota</taxon>
        <taxon>Gammaproteobacteria</taxon>
        <taxon>Methylococcales</taxon>
        <taxon>Candidatus Methylumidiphilus</taxon>
    </lineage>
</organism>
<dbReference type="PROSITE" id="PS51819">
    <property type="entry name" value="VOC"/>
    <property type="match status" value="1"/>
</dbReference>
<proteinExistence type="predicted"/>
<name>A0A2W4TEH6_9GAMM</name>
<dbReference type="EMBL" id="QJPH01000275">
    <property type="protein sequence ID" value="PZN81137.1"/>
    <property type="molecule type" value="Genomic_DNA"/>
</dbReference>
<accession>A0A2W4TEH6</accession>
<gene>
    <name evidence="2" type="ORF">DM484_08885</name>
</gene>
<dbReference type="Proteomes" id="UP000249396">
    <property type="component" value="Unassembled WGS sequence"/>
</dbReference>
<sequence length="124" mass="13669">MTNNPVAWFEIYVQDIDRAKRFYESVFQVTLQKLNEPFPGIELWAFPADKISYGACGALVKMDGVSSGGNATLVYFHCDDCAIEESRVASSGGQVNRSKMSIGEYGYIALVQDTEGNMIGLHSM</sequence>
<dbReference type="Gene3D" id="3.10.180.10">
    <property type="entry name" value="2,3-Dihydroxybiphenyl 1,2-Dioxygenase, domain 1"/>
    <property type="match status" value="1"/>
</dbReference>
<feature type="domain" description="VOC" evidence="1">
    <location>
        <begin position="5"/>
        <end position="124"/>
    </location>
</feature>
<dbReference type="InterPro" id="IPR037523">
    <property type="entry name" value="VOC_core"/>
</dbReference>
<dbReference type="CDD" id="cd07247">
    <property type="entry name" value="SgaA_N_like"/>
    <property type="match status" value="1"/>
</dbReference>